<feature type="compositionally biased region" description="Basic and acidic residues" evidence="1">
    <location>
        <begin position="154"/>
        <end position="174"/>
    </location>
</feature>
<reference evidence="3" key="1">
    <citation type="submission" date="2022-06" db="EMBL/GenBank/DDBJ databases">
        <title>Aquibacillus sp. a new bacterium isolated from soil saline samples.</title>
        <authorList>
            <person name="Galisteo C."/>
            <person name="De La Haba R."/>
            <person name="Sanchez-Porro C."/>
            <person name="Ventosa A."/>
        </authorList>
    </citation>
    <scope>NUCLEOTIDE SEQUENCE</scope>
    <source>
        <strain evidence="3">JCM 12387</strain>
    </source>
</reference>
<dbReference type="RefSeq" id="WP_259869812.1">
    <property type="nucleotide sequence ID" value="NZ_JAMQJZ010000002.1"/>
</dbReference>
<keyword evidence="4" id="KW-1185">Reference proteome</keyword>
<organism evidence="3 4">
    <name type="scientific">Aquibacillus koreensis</name>
    <dbReference type="NCBI Taxonomy" id="279446"/>
    <lineage>
        <taxon>Bacteria</taxon>
        <taxon>Bacillati</taxon>
        <taxon>Bacillota</taxon>
        <taxon>Bacilli</taxon>
        <taxon>Bacillales</taxon>
        <taxon>Bacillaceae</taxon>
        <taxon>Aquibacillus</taxon>
    </lineage>
</organism>
<evidence type="ECO:0000313" key="4">
    <source>
        <dbReference type="Proteomes" id="UP001145072"/>
    </source>
</evidence>
<proteinExistence type="predicted"/>
<dbReference type="AlphaFoldDB" id="A0A9X3WLM4"/>
<dbReference type="EMBL" id="JAMQJZ010000002">
    <property type="protein sequence ID" value="MDC3419416.1"/>
    <property type="molecule type" value="Genomic_DNA"/>
</dbReference>
<evidence type="ECO:0000256" key="1">
    <source>
        <dbReference type="SAM" id="MobiDB-lite"/>
    </source>
</evidence>
<feature type="signal peptide" evidence="2">
    <location>
        <begin position="1"/>
        <end position="18"/>
    </location>
</feature>
<dbReference type="Gene3D" id="3.30.70.2050">
    <property type="match status" value="1"/>
</dbReference>
<dbReference type="PANTHER" id="PTHR41247">
    <property type="entry name" value="HTH-TYPE TRANSCRIPTIONAL REPRESSOR YCNK"/>
    <property type="match status" value="1"/>
</dbReference>
<name>A0A9X3WLM4_9BACI</name>
<dbReference type="InterPro" id="IPR008719">
    <property type="entry name" value="N2O_reductase_NosL"/>
</dbReference>
<dbReference type="PANTHER" id="PTHR41247:SF1">
    <property type="entry name" value="HTH-TYPE TRANSCRIPTIONAL REPRESSOR YCNK"/>
    <property type="match status" value="1"/>
</dbReference>
<comment type="caution">
    <text evidence="3">The sequence shown here is derived from an EMBL/GenBank/DDBJ whole genome shotgun (WGS) entry which is preliminary data.</text>
</comment>
<dbReference type="SUPFAM" id="SSF160387">
    <property type="entry name" value="NosL/MerB-like"/>
    <property type="match status" value="1"/>
</dbReference>
<evidence type="ECO:0000256" key="2">
    <source>
        <dbReference type="SAM" id="SignalP"/>
    </source>
</evidence>
<gene>
    <name evidence="3" type="ORF">NC661_03445</name>
</gene>
<evidence type="ECO:0000313" key="3">
    <source>
        <dbReference type="EMBL" id="MDC3419416.1"/>
    </source>
</evidence>
<sequence length="198" mass="22344">MKISKILGLLLLSFILLAGCGNNEVEPVAIDESTDTCAICNMQVKDSAFATQVILSNEKVHVFDDIGCMYTWFDENESEEVAAQFVRDYHTKEWIEGDQATYVFNPSIQTPMSYNVVSFESAEDAEQFIAENEGNLLSYDDLQNHAWAMSMDMEEHSHGEEHAGEEGHSGHEDHADETDTEMDMNHDSETNSDHEDHE</sequence>
<protein>
    <submittedName>
        <fullName evidence="3">Nitrous oxide reductase accessory protein NosL</fullName>
    </submittedName>
</protein>
<feature type="region of interest" description="Disordered" evidence="1">
    <location>
        <begin position="154"/>
        <end position="198"/>
    </location>
</feature>
<dbReference type="Pfam" id="PF05573">
    <property type="entry name" value="NosL"/>
    <property type="match status" value="1"/>
</dbReference>
<dbReference type="Proteomes" id="UP001145072">
    <property type="component" value="Unassembled WGS sequence"/>
</dbReference>
<feature type="chain" id="PRO_5040792965" evidence="2">
    <location>
        <begin position="19"/>
        <end position="198"/>
    </location>
</feature>
<keyword evidence="2" id="KW-0732">Signal</keyword>
<dbReference type="PROSITE" id="PS51257">
    <property type="entry name" value="PROKAR_LIPOPROTEIN"/>
    <property type="match status" value="1"/>
</dbReference>
<accession>A0A9X3WLM4</accession>
<feature type="compositionally biased region" description="Basic and acidic residues" evidence="1">
    <location>
        <begin position="183"/>
        <end position="198"/>
    </location>
</feature>